<keyword evidence="12" id="KW-0732">Signal</keyword>
<dbReference type="EMBL" id="GL448558">
    <property type="protein sequence ID" value="EFN84211.1"/>
    <property type="molecule type" value="Genomic_DNA"/>
</dbReference>
<dbReference type="Proteomes" id="UP000008237">
    <property type="component" value="Unassembled WGS sequence"/>
</dbReference>
<keyword evidence="16" id="KW-1185">Reference proteome</keyword>
<dbReference type="InterPro" id="IPR020067">
    <property type="entry name" value="Frizzled_dom"/>
</dbReference>
<dbReference type="SUPFAM" id="SSF63501">
    <property type="entry name" value="Frizzled cysteine-rich domain"/>
    <property type="match status" value="2"/>
</dbReference>
<feature type="transmembrane region" description="Helical" evidence="11">
    <location>
        <begin position="359"/>
        <end position="375"/>
    </location>
</feature>
<dbReference type="STRING" id="610380.E2BJ61"/>
<evidence type="ECO:0000256" key="9">
    <source>
        <dbReference type="PROSITE-ProRule" id="PRU00090"/>
    </source>
</evidence>
<dbReference type="InterPro" id="IPR015526">
    <property type="entry name" value="Frizzled/SFRP"/>
</dbReference>
<evidence type="ECO:0000256" key="10">
    <source>
        <dbReference type="SAM" id="MobiDB-lite"/>
    </source>
</evidence>
<dbReference type="AlphaFoldDB" id="E2BJ61"/>
<dbReference type="GO" id="GO:0005615">
    <property type="term" value="C:extracellular space"/>
    <property type="evidence" value="ECO:0007669"/>
    <property type="project" value="TreeGrafter"/>
</dbReference>
<feature type="disulfide bond" evidence="9">
    <location>
        <begin position="178"/>
        <end position="216"/>
    </location>
</feature>
<dbReference type="GO" id="GO:0035567">
    <property type="term" value="P:non-canonical Wnt signaling pathway"/>
    <property type="evidence" value="ECO:0007669"/>
    <property type="project" value="TreeGrafter"/>
</dbReference>
<feature type="domain" description="FZ" evidence="13">
    <location>
        <begin position="27"/>
        <end position="247"/>
    </location>
</feature>
<evidence type="ECO:0000256" key="3">
    <source>
        <dbReference type="ARBA" id="ARBA00022473"/>
    </source>
</evidence>
<dbReference type="GO" id="GO:0004888">
    <property type="term" value="F:transmembrane signaling receptor activity"/>
    <property type="evidence" value="ECO:0007669"/>
    <property type="project" value="InterPro"/>
</dbReference>
<name>E2BJ61_HARSA</name>
<organism evidence="16">
    <name type="scientific">Harpegnathos saltator</name>
    <name type="common">Jerdon's jumping ant</name>
    <dbReference type="NCBI Taxonomy" id="610380"/>
    <lineage>
        <taxon>Eukaryota</taxon>
        <taxon>Metazoa</taxon>
        <taxon>Ecdysozoa</taxon>
        <taxon>Arthropoda</taxon>
        <taxon>Hexapoda</taxon>
        <taxon>Insecta</taxon>
        <taxon>Pterygota</taxon>
        <taxon>Neoptera</taxon>
        <taxon>Endopterygota</taxon>
        <taxon>Hymenoptera</taxon>
        <taxon>Apocrita</taxon>
        <taxon>Aculeata</taxon>
        <taxon>Formicoidea</taxon>
        <taxon>Formicidae</taxon>
        <taxon>Ponerinae</taxon>
        <taxon>Ponerini</taxon>
        <taxon>Harpegnathos</taxon>
    </lineage>
</organism>
<feature type="transmembrane region" description="Helical" evidence="11">
    <location>
        <begin position="498"/>
        <end position="518"/>
    </location>
</feature>
<dbReference type="PRINTS" id="PR00489">
    <property type="entry name" value="FRIZZLED"/>
</dbReference>
<evidence type="ECO:0000259" key="13">
    <source>
        <dbReference type="PROSITE" id="PS50038"/>
    </source>
</evidence>
<evidence type="ECO:0000256" key="12">
    <source>
        <dbReference type="SAM" id="SignalP"/>
    </source>
</evidence>
<keyword evidence="7 9" id="KW-1015">Disulfide bond</keyword>
<feature type="signal peptide" evidence="12">
    <location>
        <begin position="1"/>
        <end position="21"/>
    </location>
</feature>
<proteinExistence type="inferred from homology"/>
<comment type="subcellular location">
    <subcellularLocation>
        <location evidence="1">Membrane</location>
        <topology evidence="1">Multi-pass membrane protein</topology>
    </subcellularLocation>
</comment>
<dbReference type="PROSITE" id="PS50261">
    <property type="entry name" value="G_PROTEIN_RECEP_F2_4"/>
    <property type="match status" value="1"/>
</dbReference>
<evidence type="ECO:0000256" key="4">
    <source>
        <dbReference type="ARBA" id="ARBA00022692"/>
    </source>
</evidence>
<dbReference type="InterPro" id="IPR000539">
    <property type="entry name" value="Frizzled/Smoothened_7TM"/>
</dbReference>
<dbReference type="InParanoid" id="E2BJ61"/>
<protein>
    <submittedName>
        <fullName evidence="15">Frizzled-10</fullName>
    </submittedName>
</protein>
<evidence type="ECO:0000256" key="5">
    <source>
        <dbReference type="ARBA" id="ARBA00022989"/>
    </source>
</evidence>
<dbReference type="PANTHER" id="PTHR11309">
    <property type="entry name" value="FRIZZLED"/>
    <property type="match status" value="1"/>
</dbReference>
<comment type="caution">
    <text evidence="9">Lacks conserved residue(s) required for the propagation of feature annotation.</text>
</comment>
<feature type="domain" description="G-protein coupled receptors family 2 profile 2" evidence="14">
    <location>
        <begin position="320"/>
        <end position="624"/>
    </location>
</feature>
<gene>
    <name evidence="15" type="ORF">EAI_09999</name>
</gene>
<feature type="transmembrane region" description="Helical" evidence="11">
    <location>
        <begin position="539"/>
        <end position="560"/>
    </location>
</feature>
<feature type="region of interest" description="Disordered" evidence="10">
    <location>
        <begin position="60"/>
        <end position="164"/>
    </location>
</feature>
<dbReference type="Gene3D" id="1.10.2000.10">
    <property type="entry name" value="Frizzled cysteine-rich domain"/>
    <property type="match status" value="2"/>
</dbReference>
<accession>E2BJ61</accession>
<evidence type="ECO:0000256" key="6">
    <source>
        <dbReference type="ARBA" id="ARBA00023136"/>
    </source>
</evidence>
<dbReference type="SMART" id="SM00063">
    <property type="entry name" value="FRI"/>
    <property type="match status" value="1"/>
</dbReference>
<evidence type="ECO:0000256" key="1">
    <source>
        <dbReference type="ARBA" id="ARBA00004141"/>
    </source>
</evidence>
<dbReference type="PROSITE" id="PS50038">
    <property type="entry name" value="FZ"/>
    <property type="match status" value="1"/>
</dbReference>
<dbReference type="Gene3D" id="1.20.1070.10">
    <property type="entry name" value="Rhodopsin 7-helix transmembrane proteins"/>
    <property type="match status" value="1"/>
</dbReference>
<evidence type="ECO:0000259" key="14">
    <source>
        <dbReference type="PROSITE" id="PS50261"/>
    </source>
</evidence>
<dbReference type="OMA" id="LTGMWVW"/>
<feature type="transmembrane region" description="Helical" evidence="11">
    <location>
        <begin position="329"/>
        <end position="347"/>
    </location>
</feature>
<feature type="compositionally biased region" description="Polar residues" evidence="10">
    <location>
        <begin position="107"/>
        <end position="129"/>
    </location>
</feature>
<evidence type="ECO:0000313" key="15">
    <source>
        <dbReference type="EMBL" id="EFN84211.1"/>
    </source>
</evidence>
<feature type="compositionally biased region" description="Basic and acidic residues" evidence="10">
    <location>
        <begin position="61"/>
        <end position="70"/>
    </location>
</feature>
<keyword evidence="6 11" id="KW-0472">Membrane</keyword>
<dbReference type="InterPro" id="IPR017981">
    <property type="entry name" value="GPCR_2-like_7TM"/>
</dbReference>
<feature type="transmembrane region" description="Helical" evidence="11">
    <location>
        <begin position="448"/>
        <end position="469"/>
    </location>
</feature>
<dbReference type="Pfam" id="PF01534">
    <property type="entry name" value="Frizzled"/>
    <property type="match status" value="1"/>
</dbReference>
<feature type="chain" id="PRO_5003158265" evidence="12">
    <location>
        <begin position="22"/>
        <end position="652"/>
    </location>
</feature>
<evidence type="ECO:0000256" key="2">
    <source>
        <dbReference type="ARBA" id="ARBA00008077"/>
    </source>
</evidence>
<dbReference type="SMART" id="SM01330">
    <property type="entry name" value="Frizzled"/>
    <property type="match status" value="1"/>
</dbReference>
<dbReference type="Pfam" id="PF01392">
    <property type="entry name" value="Fz"/>
    <property type="match status" value="1"/>
</dbReference>
<dbReference type="InterPro" id="IPR036790">
    <property type="entry name" value="Frizzled_dom_sf"/>
</dbReference>
<evidence type="ECO:0000256" key="8">
    <source>
        <dbReference type="ARBA" id="ARBA00023170"/>
    </source>
</evidence>
<feature type="transmembrane region" description="Helical" evidence="11">
    <location>
        <begin position="598"/>
        <end position="617"/>
    </location>
</feature>
<keyword evidence="8" id="KW-0675">Receptor</keyword>
<feature type="transmembrane region" description="Helical" evidence="11">
    <location>
        <begin position="415"/>
        <end position="436"/>
    </location>
</feature>
<feature type="disulfide bond" evidence="9">
    <location>
        <begin position="209"/>
        <end position="233"/>
    </location>
</feature>
<keyword evidence="5 11" id="KW-1133">Transmembrane helix</keyword>
<keyword evidence="3" id="KW-0217">Developmental protein</keyword>
<dbReference type="OrthoDB" id="5959102at2759"/>
<dbReference type="GO" id="GO:0017147">
    <property type="term" value="F:Wnt-protein binding"/>
    <property type="evidence" value="ECO:0007669"/>
    <property type="project" value="TreeGrafter"/>
</dbReference>
<dbReference type="GO" id="GO:0060070">
    <property type="term" value="P:canonical Wnt signaling pathway"/>
    <property type="evidence" value="ECO:0007669"/>
    <property type="project" value="TreeGrafter"/>
</dbReference>
<dbReference type="GO" id="GO:0016020">
    <property type="term" value="C:membrane"/>
    <property type="evidence" value="ECO:0007669"/>
    <property type="project" value="UniProtKB-SubCell"/>
</dbReference>
<evidence type="ECO:0000256" key="11">
    <source>
        <dbReference type="SAM" id="Phobius"/>
    </source>
</evidence>
<evidence type="ECO:0000256" key="7">
    <source>
        <dbReference type="ARBA" id="ARBA00023157"/>
    </source>
</evidence>
<reference evidence="15 16" key="1">
    <citation type="journal article" date="2010" name="Science">
        <title>Genomic comparison of the ants Camponotus floridanus and Harpegnathos saltator.</title>
        <authorList>
            <person name="Bonasio R."/>
            <person name="Zhang G."/>
            <person name="Ye C."/>
            <person name="Mutti N.S."/>
            <person name="Fang X."/>
            <person name="Qin N."/>
            <person name="Donahue G."/>
            <person name="Yang P."/>
            <person name="Li Q."/>
            <person name="Li C."/>
            <person name="Zhang P."/>
            <person name="Huang Z."/>
            <person name="Berger S.L."/>
            <person name="Reinberg D."/>
            <person name="Wang J."/>
            <person name="Liebig J."/>
        </authorList>
    </citation>
    <scope>NUCLEOTIDE SEQUENCE [LARGE SCALE GENOMIC DNA]</scope>
    <source>
        <strain evidence="15 16">R22 G/1</strain>
    </source>
</reference>
<sequence length="652" mass="72268">MMFRELLVLAVAACLVQGWNAKPESQKAEAKCERLSVSFCRGLRYNLTAMPNFMGHTDQVQAERGDKNAQEPRATSSDILVFAGPKRSKHTETGATDRSSEPASRHPASQDNYRGISSNTFRRLMTSPSPDDPKKGATANHTPSFPEGGKLQGALGHPRSSSRSPRLATFMPLVHYNCSRHLRLFLCAVFAPVCSEHVTMQIPVCKSLCLSVRRDCEPALTVLALPWPHMLDCDRFLSQDNVLCVKSPDETLDDSSLPVLPSVQQQWPIVHHEQPLQISTQEQQQHHHQCPPPFVQIPEIKTISCAPRCGTDAYYRAEDKRFAERWMTGWAWLCFLSTSFTLLTFWVEPSRFRYPERPIVFLALCYNLLSVAYIVRGVVGAENLSCAIQIDGTSYVPVRDGLKSVPCTIWWLVRYYLGLASSTWWAVLCGCWLLSARNEWSSEALHNIASYLHAAAWVLPVLFTGGSLLSRNVVADELTGLCQISDESALWLEVVPHASLLLLGCVFGSIAGSALIRVRRAVRCAGRSATKLERLMTRLGIFALLYALPALGGLICVLHESSVRPRWRKLALLAALDCRATQNCAPGPVYRAAGLEVALLRLFLSLVVGVTSGMWVWSGKTCRAWSRLLAAPSKPARMQSPFQGIKQDANVA</sequence>
<comment type="similarity">
    <text evidence="2">Belongs to the G-protein coupled receptor Fz/Smo family.</text>
</comment>
<keyword evidence="4 11" id="KW-0812">Transmembrane</keyword>
<evidence type="ECO:0000313" key="16">
    <source>
        <dbReference type="Proteomes" id="UP000008237"/>
    </source>
</evidence>